<keyword evidence="2" id="KW-1185">Reference proteome</keyword>
<keyword evidence="1" id="KW-1133">Transmembrane helix</keyword>
<evidence type="ECO:0000313" key="2">
    <source>
        <dbReference type="Proteomes" id="UP000887577"/>
    </source>
</evidence>
<feature type="transmembrane region" description="Helical" evidence="1">
    <location>
        <begin position="145"/>
        <end position="170"/>
    </location>
</feature>
<organism evidence="2 3">
    <name type="scientific">Panagrolaimus superbus</name>
    <dbReference type="NCBI Taxonomy" id="310955"/>
    <lineage>
        <taxon>Eukaryota</taxon>
        <taxon>Metazoa</taxon>
        <taxon>Ecdysozoa</taxon>
        <taxon>Nematoda</taxon>
        <taxon>Chromadorea</taxon>
        <taxon>Rhabditida</taxon>
        <taxon>Tylenchina</taxon>
        <taxon>Panagrolaimomorpha</taxon>
        <taxon>Panagrolaimoidea</taxon>
        <taxon>Panagrolaimidae</taxon>
        <taxon>Panagrolaimus</taxon>
    </lineage>
</organism>
<keyword evidence="1" id="KW-0472">Membrane</keyword>
<sequence>MDTCNPEDAGIPATWKAVKSVVNNMLVMAYIDAMMMLYGLIIALPFIWPPIKYMVPLVISATFALIFGYLALVVCSRFKNKKLKFVCLFLAFLICCSCGVTDIYQFRRMTDIVIIGSMGVVWGCCIIVMLMALNTNYNLNKLEKFSIGGILIQLMSQLIVICVQPVVNFFGWKLTFLDNEYYVIFLQVISVFVTISSTGITTYMIWNGVENSKELF</sequence>
<proteinExistence type="predicted"/>
<evidence type="ECO:0000256" key="1">
    <source>
        <dbReference type="SAM" id="Phobius"/>
    </source>
</evidence>
<name>A0A914YBG0_9BILA</name>
<feature type="transmembrane region" description="Helical" evidence="1">
    <location>
        <begin position="112"/>
        <end position="133"/>
    </location>
</feature>
<evidence type="ECO:0000313" key="3">
    <source>
        <dbReference type="WBParaSite" id="PSU_v2.g1610.t1"/>
    </source>
</evidence>
<keyword evidence="1" id="KW-0812">Transmembrane</keyword>
<feature type="transmembrane region" description="Helical" evidence="1">
    <location>
        <begin position="182"/>
        <end position="206"/>
    </location>
</feature>
<feature type="transmembrane region" description="Helical" evidence="1">
    <location>
        <begin position="25"/>
        <end position="47"/>
    </location>
</feature>
<dbReference type="AlphaFoldDB" id="A0A914YBG0"/>
<accession>A0A914YBG0</accession>
<feature type="transmembrane region" description="Helical" evidence="1">
    <location>
        <begin position="53"/>
        <end position="73"/>
    </location>
</feature>
<dbReference type="WBParaSite" id="PSU_v2.g1610.t1">
    <property type="protein sequence ID" value="PSU_v2.g1610.t1"/>
    <property type="gene ID" value="PSU_v2.g1610"/>
</dbReference>
<protein>
    <submittedName>
        <fullName evidence="3">Uncharacterized protein</fullName>
    </submittedName>
</protein>
<dbReference type="Proteomes" id="UP000887577">
    <property type="component" value="Unplaced"/>
</dbReference>
<reference evidence="3" key="1">
    <citation type="submission" date="2022-11" db="UniProtKB">
        <authorList>
            <consortium name="WormBaseParasite"/>
        </authorList>
    </citation>
    <scope>IDENTIFICATION</scope>
</reference>